<keyword evidence="12" id="KW-1185">Reference proteome</keyword>
<dbReference type="Proteomes" id="UP000005233">
    <property type="component" value="Chromosome"/>
</dbReference>
<dbReference type="InterPro" id="IPR036890">
    <property type="entry name" value="HATPase_C_sf"/>
</dbReference>
<evidence type="ECO:0000256" key="5">
    <source>
        <dbReference type="ARBA" id="ARBA00022777"/>
    </source>
</evidence>
<dbReference type="CDD" id="cd00130">
    <property type="entry name" value="PAS"/>
    <property type="match status" value="2"/>
</dbReference>
<evidence type="ECO:0000256" key="3">
    <source>
        <dbReference type="ARBA" id="ARBA00022553"/>
    </source>
</evidence>
<keyword evidence="7" id="KW-1133">Transmembrane helix</keyword>
<dbReference type="PROSITE" id="PS50113">
    <property type="entry name" value="PAC"/>
    <property type="match status" value="2"/>
</dbReference>
<feature type="transmembrane region" description="Helical" evidence="7">
    <location>
        <begin position="55"/>
        <end position="72"/>
    </location>
</feature>
<dbReference type="PROSITE" id="PS50109">
    <property type="entry name" value="HIS_KIN"/>
    <property type="match status" value="1"/>
</dbReference>
<dbReference type="SUPFAM" id="SSF55785">
    <property type="entry name" value="PYP-like sensor domain (PAS domain)"/>
    <property type="match status" value="2"/>
</dbReference>
<gene>
    <name evidence="11" type="ordered locus">Mtc_1951</name>
</gene>
<evidence type="ECO:0000256" key="2">
    <source>
        <dbReference type="ARBA" id="ARBA00012438"/>
    </source>
</evidence>
<name>H8I644_METCZ</name>
<evidence type="ECO:0000313" key="11">
    <source>
        <dbReference type="EMBL" id="AFD00691.1"/>
    </source>
</evidence>
<dbReference type="Gene3D" id="3.30.450.20">
    <property type="entry name" value="PAS domain"/>
    <property type="match status" value="2"/>
</dbReference>
<dbReference type="Gene3D" id="2.10.70.100">
    <property type="match status" value="1"/>
</dbReference>
<dbReference type="Pfam" id="PF08447">
    <property type="entry name" value="PAS_3"/>
    <property type="match status" value="2"/>
</dbReference>
<keyword evidence="7" id="KW-0472">Membrane</keyword>
<dbReference type="Pfam" id="PF02518">
    <property type="entry name" value="HATPase_c"/>
    <property type="match status" value="1"/>
</dbReference>
<dbReference type="KEGG" id="mez:Mtc_1951"/>
<dbReference type="EC" id="2.7.13.3" evidence="2"/>
<evidence type="ECO:0000256" key="1">
    <source>
        <dbReference type="ARBA" id="ARBA00000085"/>
    </source>
</evidence>
<evidence type="ECO:0000259" key="8">
    <source>
        <dbReference type="PROSITE" id="PS50109"/>
    </source>
</evidence>
<proteinExistence type="predicted"/>
<dbReference type="NCBIfam" id="TIGR00229">
    <property type="entry name" value="sensory_box"/>
    <property type="match status" value="2"/>
</dbReference>
<dbReference type="SMART" id="SM00086">
    <property type="entry name" value="PAC"/>
    <property type="match status" value="2"/>
</dbReference>
<accession>H8I644</accession>
<keyword evidence="3" id="KW-0597">Phosphoprotein</keyword>
<dbReference type="eggNOG" id="arCOG06515">
    <property type="taxonomic scope" value="Archaea"/>
</dbReference>
<organism evidence="11 12">
    <name type="scientific">Methanocella conradii (strain DSM 24694 / JCM 17849 / CGMCC 1.5162 / HZ254)</name>
    <dbReference type="NCBI Taxonomy" id="1041930"/>
    <lineage>
        <taxon>Archaea</taxon>
        <taxon>Methanobacteriati</taxon>
        <taxon>Methanobacteriota</taxon>
        <taxon>Stenosarchaea group</taxon>
        <taxon>Methanomicrobia</taxon>
        <taxon>Methanocellales</taxon>
        <taxon>Methanocellaceae</taxon>
        <taxon>Methanocella</taxon>
    </lineage>
</organism>
<dbReference type="InterPro" id="IPR004358">
    <property type="entry name" value="Sig_transdc_His_kin-like_C"/>
</dbReference>
<dbReference type="InterPro" id="IPR005467">
    <property type="entry name" value="His_kinase_dom"/>
</dbReference>
<dbReference type="EMBL" id="CP003243">
    <property type="protein sequence ID" value="AFD00691.1"/>
    <property type="molecule type" value="Genomic_DNA"/>
</dbReference>
<feature type="transmembrane region" description="Helical" evidence="7">
    <location>
        <begin position="9"/>
        <end position="27"/>
    </location>
</feature>
<dbReference type="AlphaFoldDB" id="H8I644"/>
<dbReference type="InterPro" id="IPR001610">
    <property type="entry name" value="PAC"/>
</dbReference>
<feature type="domain" description="PAS" evidence="9">
    <location>
        <begin position="294"/>
        <end position="339"/>
    </location>
</feature>
<dbReference type="SMART" id="SM00091">
    <property type="entry name" value="PAS"/>
    <property type="match status" value="2"/>
</dbReference>
<sequence length="622" mass="71060">MAYRLCKPIVLGATILATVFMAFYINVILGIDIVYTHLFYIPIIIAGVWYHKKAVYLALFLGALHILINYMVDGPFTYNTFLRASMFLIVAYIVGTISEKKDMVYNSLETRVRERTAELSRINETLKGEMIEREHAEKALRESEEKFRILAESSPAAILLYRDSKLIYVNRTTELMVGLGREELLNMELTSFIHPAEREIVRQRAAARLRGEKVPGRYEVRVLTPDGREKWLEISSELISLEGKPTGLVSAIDVTERKKAEKALIKSRAILSRAQRIAHIGNWAWNLKTGEMQWSDEIFRIFGYEPGEIRPTCEWLMSRIHPEDREMMEKSVEVALKENRLFNIDYRIIASDGSIRYINCVADKLKRGPDGEPLWLYGIKQDITRRKKVEEELQDAKAQAELYLDLMGHDINNLNQIGLGFLEMALETLKLDENEMQLLSKPMEALKNSTQLISNVRKLQQAKGGNLLFHKLSLKEMLERLMPQYYNVAGRSITIDFRAECECSVYANDLLSDVFSNIIGNSIKHSSGPLTIGVLLKSETINGKRYCRVSIEDDGPGIQDEVKRQLFRHGRRAIKRGTGGLGLYLVMTLVEDFHGSVWVEDRVPGDYTKGCRFVVRLPAANN</sequence>
<dbReference type="STRING" id="1041930.Mtc_1951"/>
<evidence type="ECO:0000259" key="10">
    <source>
        <dbReference type="PROSITE" id="PS50113"/>
    </source>
</evidence>
<keyword evidence="7" id="KW-0812">Transmembrane</keyword>
<dbReference type="eggNOG" id="arCOG06940">
    <property type="taxonomic scope" value="Archaea"/>
</dbReference>
<dbReference type="FunFam" id="3.30.450.20:FF:000088">
    <property type="entry name" value="Sensory transduction histidine kinase"/>
    <property type="match status" value="1"/>
</dbReference>
<evidence type="ECO:0000256" key="7">
    <source>
        <dbReference type="SAM" id="Phobius"/>
    </source>
</evidence>
<dbReference type="eggNOG" id="arCOG02352">
    <property type="taxonomic scope" value="Archaea"/>
</dbReference>
<dbReference type="SMART" id="SM00387">
    <property type="entry name" value="HATPase_c"/>
    <property type="match status" value="1"/>
</dbReference>
<dbReference type="InterPro" id="IPR000014">
    <property type="entry name" value="PAS"/>
</dbReference>
<dbReference type="Gene3D" id="3.30.565.10">
    <property type="entry name" value="Histidine kinase-like ATPase, C-terminal domain"/>
    <property type="match status" value="1"/>
</dbReference>
<feature type="transmembrane region" description="Helical" evidence="7">
    <location>
        <begin position="33"/>
        <end position="50"/>
    </location>
</feature>
<dbReference type="SUPFAM" id="SSF55874">
    <property type="entry name" value="ATPase domain of HSP90 chaperone/DNA topoisomerase II/histidine kinase"/>
    <property type="match status" value="1"/>
</dbReference>
<comment type="catalytic activity">
    <reaction evidence="1">
        <text>ATP + protein L-histidine = ADP + protein N-phospho-L-histidine.</text>
        <dbReference type="EC" id="2.7.13.3"/>
    </reaction>
</comment>
<dbReference type="InterPro" id="IPR003594">
    <property type="entry name" value="HATPase_dom"/>
</dbReference>
<dbReference type="HOGENOM" id="CLU_000445_114_58_2"/>
<dbReference type="InterPro" id="IPR035965">
    <property type="entry name" value="PAS-like_dom_sf"/>
</dbReference>
<dbReference type="InterPro" id="IPR052162">
    <property type="entry name" value="Sensor_kinase/Photoreceptor"/>
</dbReference>
<feature type="domain" description="PAC" evidence="10">
    <location>
        <begin position="342"/>
        <end position="395"/>
    </location>
</feature>
<dbReference type="PANTHER" id="PTHR43304">
    <property type="entry name" value="PHYTOCHROME-LIKE PROTEIN CPH1"/>
    <property type="match status" value="1"/>
</dbReference>
<protein>
    <recommendedName>
        <fullName evidence="2">histidine kinase</fullName>
        <ecNumber evidence="2">2.7.13.3</ecNumber>
    </recommendedName>
</protein>
<evidence type="ECO:0000259" key="9">
    <source>
        <dbReference type="PROSITE" id="PS50112"/>
    </source>
</evidence>
<dbReference type="PROSITE" id="PS50112">
    <property type="entry name" value="PAS"/>
    <property type="match status" value="2"/>
</dbReference>
<feature type="coiled-coil region" evidence="6">
    <location>
        <begin position="126"/>
        <end position="153"/>
    </location>
</feature>
<dbReference type="InterPro" id="IPR000700">
    <property type="entry name" value="PAS-assoc_C"/>
</dbReference>
<evidence type="ECO:0000313" key="12">
    <source>
        <dbReference type="Proteomes" id="UP000005233"/>
    </source>
</evidence>
<feature type="domain" description="PAC" evidence="10">
    <location>
        <begin position="216"/>
        <end position="266"/>
    </location>
</feature>
<dbReference type="InterPro" id="IPR013655">
    <property type="entry name" value="PAS_fold_3"/>
</dbReference>
<dbReference type="RefSeq" id="WP_014406522.1">
    <property type="nucleotide sequence ID" value="NC_017034.1"/>
</dbReference>
<dbReference type="PRINTS" id="PR00344">
    <property type="entry name" value="BCTRLSENSOR"/>
</dbReference>
<keyword evidence="4" id="KW-0808">Transferase</keyword>
<evidence type="ECO:0000256" key="6">
    <source>
        <dbReference type="SAM" id="Coils"/>
    </source>
</evidence>
<keyword evidence="5 11" id="KW-0418">Kinase</keyword>
<evidence type="ECO:0000256" key="4">
    <source>
        <dbReference type="ARBA" id="ARBA00022679"/>
    </source>
</evidence>
<feature type="domain" description="PAS" evidence="9">
    <location>
        <begin position="143"/>
        <end position="212"/>
    </location>
</feature>
<dbReference type="GO" id="GO:0004673">
    <property type="term" value="F:protein histidine kinase activity"/>
    <property type="evidence" value="ECO:0007669"/>
    <property type="project" value="UniProtKB-EC"/>
</dbReference>
<feature type="coiled-coil region" evidence="6">
    <location>
        <begin position="379"/>
        <end position="406"/>
    </location>
</feature>
<keyword evidence="6" id="KW-0175">Coiled coil</keyword>
<reference evidence="11 12" key="1">
    <citation type="journal article" date="2012" name="J. Bacteriol.">
        <title>Complete genome sequence of a thermophilic methanogen, Methanocella conradii HZ254, isolated from Chinese rice field soil.</title>
        <authorList>
            <person name="Lu Z."/>
            <person name="Lu Y."/>
        </authorList>
    </citation>
    <scope>NUCLEOTIDE SEQUENCE [LARGE SCALE GENOMIC DNA]</scope>
    <source>
        <strain evidence="12">DSM 24694 / JCM 17849 / CGMCC 1.5162 / HZ254</strain>
    </source>
</reference>
<dbReference type="PANTHER" id="PTHR43304:SF1">
    <property type="entry name" value="PAC DOMAIN-CONTAINING PROTEIN"/>
    <property type="match status" value="1"/>
</dbReference>
<feature type="domain" description="Histidine kinase" evidence="8">
    <location>
        <begin position="406"/>
        <end position="621"/>
    </location>
</feature>
<dbReference type="GeneID" id="11972102"/>